<keyword evidence="4" id="KW-0238">DNA-binding</keyword>
<feature type="domain" description="PBSX phage terminase small subunit-like N-terminal" evidence="3">
    <location>
        <begin position="1"/>
        <end position="65"/>
    </location>
</feature>
<evidence type="ECO:0000313" key="4">
    <source>
        <dbReference type="EMBL" id="BDR81034.1"/>
    </source>
</evidence>
<dbReference type="AlphaFoldDB" id="A0ABC8EBS2"/>
<dbReference type="RefSeq" id="WP_317724990.1">
    <property type="nucleotide sequence ID" value="NZ_AP026818.1"/>
</dbReference>
<dbReference type="EMBL" id="AP026818">
    <property type="protein sequence ID" value="BDR81034.1"/>
    <property type="molecule type" value="Genomic_DNA"/>
</dbReference>
<dbReference type="Pfam" id="PF10668">
    <property type="entry name" value="Phage_terminase"/>
    <property type="match status" value="1"/>
</dbReference>
<dbReference type="InterPro" id="IPR018925">
    <property type="entry name" value="XtmA-like_N"/>
</dbReference>
<accession>A0ABC8EBS2</accession>
<feature type="region of interest" description="Disordered" evidence="2">
    <location>
        <begin position="59"/>
        <end position="89"/>
    </location>
</feature>
<dbReference type="NCBIfam" id="NF040601">
    <property type="entry name" value="TerS_not_xtmA"/>
    <property type="match status" value="1"/>
</dbReference>
<reference evidence="4 5" key="1">
    <citation type="submission" date="2022-09" db="EMBL/GenBank/DDBJ databases">
        <title>complete genome sequences of Clostridium tetani str. KHSU-234311-028 isolated from soil.</title>
        <authorList>
            <person name="Sekizuka T."/>
            <person name="Shitada C."/>
            <person name="Takahashi M."/>
            <person name="Kuroda M."/>
        </authorList>
    </citation>
    <scope>NUCLEOTIDE SEQUENCE [LARGE SCALE GENOMIC DNA]</scope>
    <source>
        <strain evidence="4 5">KHSU-234311-028</strain>
    </source>
</reference>
<keyword evidence="1" id="KW-0175">Coiled coil</keyword>
<evidence type="ECO:0000313" key="5">
    <source>
        <dbReference type="Proteomes" id="UP001321763"/>
    </source>
</evidence>
<protein>
    <submittedName>
        <fullName evidence="4">DNA-binding protein</fullName>
    </submittedName>
</protein>
<evidence type="ECO:0000259" key="3">
    <source>
        <dbReference type="Pfam" id="PF10668"/>
    </source>
</evidence>
<gene>
    <name evidence="4" type="ORF">K234311028_12800</name>
</gene>
<name>A0ABC8EBS2_CLOTA</name>
<sequence length="262" mass="30372">MARVRSPNRDKAFMIYKERDGNITNREIANILKISEKTVGGWKCKDKWNDKLNGVLQNNERSTPKEKLNKGGQPNNKNAVGHGAPAGNKNAETHGFFSRYLPEETLEVIKEIQKKDPLDILWENTIIQYAAIIRAQRIMYVTEKEEMIKELKKSKVKTKNRETEKTTSNSTEEEYEYEFQFAWDRQATFLNAQSRAMSELRSLIKQYDEMINSGLGNEEQKLRIEKLKVDIENIKGNNKEDESKSWVDAIQEIAVKRRGKDG</sequence>
<evidence type="ECO:0000256" key="1">
    <source>
        <dbReference type="SAM" id="Coils"/>
    </source>
</evidence>
<dbReference type="Proteomes" id="UP001321763">
    <property type="component" value="Chromosome"/>
</dbReference>
<evidence type="ECO:0000256" key="2">
    <source>
        <dbReference type="SAM" id="MobiDB-lite"/>
    </source>
</evidence>
<dbReference type="GO" id="GO:0003677">
    <property type="term" value="F:DNA binding"/>
    <property type="evidence" value="ECO:0007669"/>
    <property type="project" value="UniProtKB-KW"/>
</dbReference>
<feature type="coiled-coil region" evidence="1">
    <location>
        <begin position="217"/>
        <end position="244"/>
    </location>
</feature>
<organism evidence="4 5">
    <name type="scientific">Clostridium tetani</name>
    <dbReference type="NCBI Taxonomy" id="1513"/>
    <lineage>
        <taxon>Bacteria</taxon>
        <taxon>Bacillati</taxon>
        <taxon>Bacillota</taxon>
        <taxon>Clostridia</taxon>
        <taxon>Eubacteriales</taxon>
        <taxon>Clostridiaceae</taxon>
        <taxon>Clostridium</taxon>
    </lineage>
</organism>
<proteinExistence type="predicted"/>